<name>A0A0V0R0L5_PSEPJ</name>
<dbReference type="PROSITE" id="PS50011">
    <property type="entry name" value="PROTEIN_KINASE_DOM"/>
    <property type="match status" value="1"/>
</dbReference>
<dbReference type="GO" id="GO:0044773">
    <property type="term" value="P:mitotic DNA damage checkpoint signaling"/>
    <property type="evidence" value="ECO:0007669"/>
    <property type="project" value="TreeGrafter"/>
</dbReference>
<dbReference type="PANTHER" id="PTHR44167:SF24">
    <property type="entry name" value="SERINE_THREONINE-PROTEIN KINASE CHK2"/>
    <property type="match status" value="1"/>
</dbReference>
<dbReference type="InterPro" id="IPR000719">
    <property type="entry name" value="Prot_kinase_dom"/>
</dbReference>
<comment type="caution">
    <text evidence="3">The sequence shown here is derived from an EMBL/GenBank/DDBJ whole genome shotgun (WGS) entry which is preliminary data.</text>
</comment>
<dbReference type="OrthoDB" id="6513151at2759"/>
<evidence type="ECO:0000313" key="3">
    <source>
        <dbReference type="EMBL" id="KRX08087.1"/>
    </source>
</evidence>
<dbReference type="AlphaFoldDB" id="A0A0V0R0L5"/>
<protein>
    <submittedName>
        <fullName evidence="3">Protein kinase-like domain</fullName>
    </submittedName>
</protein>
<dbReference type="SUPFAM" id="SSF56112">
    <property type="entry name" value="Protein kinase-like (PK-like)"/>
    <property type="match status" value="1"/>
</dbReference>
<feature type="region of interest" description="Disordered" evidence="1">
    <location>
        <begin position="357"/>
        <end position="382"/>
    </location>
</feature>
<keyword evidence="4" id="KW-1185">Reference proteome</keyword>
<dbReference type="SMART" id="SM00220">
    <property type="entry name" value="S_TKc"/>
    <property type="match status" value="1"/>
</dbReference>
<gene>
    <name evidence="3" type="ORF">PPERSA_10449</name>
</gene>
<dbReference type="PANTHER" id="PTHR44167">
    <property type="entry name" value="OVARIAN-SPECIFIC SERINE/THREONINE-PROTEIN KINASE LOK-RELATED"/>
    <property type="match status" value="1"/>
</dbReference>
<proteinExistence type="predicted"/>
<evidence type="ECO:0000256" key="1">
    <source>
        <dbReference type="SAM" id="MobiDB-lite"/>
    </source>
</evidence>
<dbReference type="CDD" id="cd00180">
    <property type="entry name" value="PKc"/>
    <property type="match status" value="1"/>
</dbReference>
<dbReference type="Gene3D" id="1.10.510.10">
    <property type="entry name" value="Transferase(Phosphotransferase) domain 1"/>
    <property type="match status" value="1"/>
</dbReference>
<dbReference type="GO" id="GO:0004674">
    <property type="term" value="F:protein serine/threonine kinase activity"/>
    <property type="evidence" value="ECO:0007669"/>
    <property type="project" value="TreeGrafter"/>
</dbReference>
<feature type="domain" description="Protein kinase" evidence="2">
    <location>
        <begin position="42"/>
        <end position="313"/>
    </location>
</feature>
<dbReference type="Proteomes" id="UP000054937">
    <property type="component" value="Unassembled WGS sequence"/>
</dbReference>
<sequence>MMDVEKHNKHHQHRSLFDKEHAGYKSINDHTFRKNYILPDNKFTFENAAKHEFRNVFPIKDKTLGREFMCKIIRVDFKTREKDLLRHLIPMMVHHKNIIDIHDAFILKEDKIVDKKFVILIMELCHQNLEQFLLQLHQTGKWNENFQLRKNIMQQLLEVFSFLHERNIVHLALKPEHVLINDKGIVKLVDFGQYNEFDEKGFDTIHTGSRIKHKIKHIFKRKVREEEVNSIFFYKRHDIYRLGVILLVLDLYPKVKFSDDYLNFEDQKFDEKKILGIVEHDVKDPTLRQILPDMLQEKPKNRLNLTQILQGWRDTDTTKMGKVEQMYQEHILKKPGEQMPGQQGGFVEQPVQQQGINQPIQPGQQGINQQGFNQPQQPGHHI</sequence>
<accession>A0A0V0R0L5</accession>
<dbReference type="Pfam" id="PF00069">
    <property type="entry name" value="Pkinase"/>
    <property type="match status" value="1"/>
</dbReference>
<dbReference type="InParanoid" id="A0A0V0R0L5"/>
<dbReference type="EMBL" id="LDAU01000074">
    <property type="protein sequence ID" value="KRX08087.1"/>
    <property type="molecule type" value="Genomic_DNA"/>
</dbReference>
<reference evidence="3 4" key="1">
    <citation type="journal article" date="2015" name="Sci. Rep.">
        <title>Genome of the facultative scuticociliatosis pathogen Pseudocohnilembus persalinus provides insight into its virulence through horizontal gene transfer.</title>
        <authorList>
            <person name="Xiong J."/>
            <person name="Wang G."/>
            <person name="Cheng J."/>
            <person name="Tian M."/>
            <person name="Pan X."/>
            <person name="Warren A."/>
            <person name="Jiang C."/>
            <person name="Yuan D."/>
            <person name="Miao W."/>
        </authorList>
    </citation>
    <scope>NUCLEOTIDE SEQUENCE [LARGE SCALE GENOMIC DNA]</scope>
    <source>
        <strain evidence="3">36N120E</strain>
    </source>
</reference>
<keyword evidence="3" id="KW-0418">Kinase</keyword>
<organism evidence="3 4">
    <name type="scientific">Pseudocohnilembus persalinus</name>
    <name type="common">Ciliate</name>
    <dbReference type="NCBI Taxonomy" id="266149"/>
    <lineage>
        <taxon>Eukaryota</taxon>
        <taxon>Sar</taxon>
        <taxon>Alveolata</taxon>
        <taxon>Ciliophora</taxon>
        <taxon>Intramacronucleata</taxon>
        <taxon>Oligohymenophorea</taxon>
        <taxon>Scuticociliatia</taxon>
        <taxon>Philasterida</taxon>
        <taxon>Pseudocohnilembidae</taxon>
        <taxon>Pseudocohnilembus</taxon>
    </lineage>
</organism>
<keyword evidence="3" id="KW-0808">Transferase</keyword>
<dbReference type="InterPro" id="IPR011009">
    <property type="entry name" value="Kinase-like_dom_sf"/>
</dbReference>
<dbReference type="GO" id="GO:0005524">
    <property type="term" value="F:ATP binding"/>
    <property type="evidence" value="ECO:0007669"/>
    <property type="project" value="InterPro"/>
</dbReference>
<evidence type="ECO:0000259" key="2">
    <source>
        <dbReference type="PROSITE" id="PS50011"/>
    </source>
</evidence>
<dbReference type="GO" id="GO:0005634">
    <property type="term" value="C:nucleus"/>
    <property type="evidence" value="ECO:0007669"/>
    <property type="project" value="TreeGrafter"/>
</dbReference>
<evidence type="ECO:0000313" key="4">
    <source>
        <dbReference type="Proteomes" id="UP000054937"/>
    </source>
</evidence>